<dbReference type="InterPro" id="IPR055429">
    <property type="entry name" value="TRAPPC13_M"/>
</dbReference>
<dbReference type="EMBL" id="LR899009">
    <property type="protein sequence ID" value="CAD7078272.1"/>
    <property type="molecule type" value="Genomic_DNA"/>
</dbReference>
<feature type="domain" description="Trafficking protein particle complex subunit 13 middle" evidence="4">
    <location>
        <begin position="173"/>
        <end position="291"/>
    </location>
</feature>
<dbReference type="Pfam" id="PF23643">
    <property type="entry name" value="TRAPPC13_C"/>
    <property type="match status" value="1"/>
</dbReference>
<proteinExistence type="inferred from homology"/>
<dbReference type="GO" id="GO:1990072">
    <property type="term" value="C:TRAPPIII protein complex"/>
    <property type="evidence" value="ECO:0007669"/>
    <property type="project" value="TreeGrafter"/>
</dbReference>
<evidence type="ECO:0000313" key="5">
    <source>
        <dbReference type="EMBL" id="CAD7078272.1"/>
    </source>
</evidence>
<feature type="domain" description="Trafficking protein particle complex subunit 13 N-terminal" evidence="2">
    <location>
        <begin position="9"/>
        <end position="169"/>
    </location>
</feature>
<comment type="similarity">
    <text evidence="1">Belongs to the TRAPPC13 family.</text>
</comment>
<dbReference type="InterPro" id="IPR055428">
    <property type="entry name" value="TRAPPC13_C"/>
</dbReference>
<evidence type="ECO:0000259" key="3">
    <source>
        <dbReference type="Pfam" id="PF23643"/>
    </source>
</evidence>
<dbReference type="OMA" id="YLCVHNG"/>
<dbReference type="PANTHER" id="PTHR13134:SF3">
    <property type="entry name" value="TRAFFICKING PROTEIN PARTICLE COMPLEX SUBUNIT 13"/>
    <property type="match status" value="1"/>
</dbReference>
<name>A0A7R8UCJ6_HERIL</name>
<organism evidence="5 6">
    <name type="scientific">Hermetia illucens</name>
    <name type="common">Black soldier fly</name>
    <dbReference type="NCBI Taxonomy" id="343691"/>
    <lineage>
        <taxon>Eukaryota</taxon>
        <taxon>Metazoa</taxon>
        <taxon>Ecdysozoa</taxon>
        <taxon>Arthropoda</taxon>
        <taxon>Hexapoda</taxon>
        <taxon>Insecta</taxon>
        <taxon>Pterygota</taxon>
        <taxon>Neoptera</taxon>
        <taxon>Endopterygota</taxon>
        <taxon>Diptera</taxon>
        <taxon>Brachycera</taxon>
        <taxon>Stratiomyomorpha</taxon>
        <taxon>Stratiomyidae</taxon>
        <taxon>Hermetiinae</taxon>
        <taxon>Hermetia</taxon>
    </lineage>
</organism>
<accession>A0A7R8UCJ6</accession>
<evidence type="ECO:0000259" key="4">
    <source>
        <dbReference type="Pfam" id="PF23647"/>
    </source>
</evidence>
<dbReference type="FunCoup" id="A0A7R8UCJ6">
    <property type="interactions" value="1006"/>
</dbReference>
<dbReference type="Proteomes" id="UP000594454">
    <property type="component" value="Chromosome 1"/>
</dbReference>
<sequence>MNVLEPTEHLLALKVMRLTRPTLVSPQIITSETKDLPQNILQETLRNDITAVAGSETLAAGQFMLLPQSFGNIYLGETFASYICVHNCTTHPVEGVTVKADLQSNSTRISLPMHEKQTAPVTLNPGNTLDDVIHHEVKEIGTHILVCEVHYNTPAGFPQSFRKFFKFQVLKPLDVKTKFYNAETDEVYLEAQIQNITAGPICLEKVELDSSEQYTVSSLNTLPNGESVFKAKNMLQPKNSCQFLYCIKPIPEIAKDIKALRDANNIGKLDIVWRSNLGERGRLQTSQLQRSPIEYNDLRLLVVQANNMVKIGEPFTFICQVTNTSDHTVDLSAKLDTKPRAGCEYTGSAEFHLGTIEPGKAKEFPLTVCPTKLGLVKITNLLLTNTYQKRTYEFDDFVQVFVVDSDYYEDEPFQMNKFVRYDVAQKV</sequence>
<dbReference type="Pfam" id="PF23647">
    <property type="entry name" value="TRAPPC13_M"/>
    <property type="match status" value="1"/>
</dbReference>
<evidence type="ECO:0000259" key="2">
    <source>
        <dbReference type="Pfam" id="PF06159"/>
    </source>
</evidence>
<dbReference type="Pfam" id="PF06159">
    <property type="entry name" value="TRAPPC13_N"/>
    <property type="match status" value="1"/>
</dbReference>
<gene>
    <name evidence="5" type="ORF">HERILL_LOCUS1550</name>
</gene>
<keyword evidence="6" id="KW-1185">Reference proteome</keyword>
<dbReference type="AlphaFoldDB" id="A0A7R8UCJ6"/>
<evidence type="ECO:0008006" key="7">
    <source>
        <dbReference type="Google" id="ProtNLM"/>
    </source>
</evidence>
<evidence type="ECO:0000313" key="6">
    <source>
        <dbReference type="Proteomes" id="UP000594454"/>
    </source>
</evidence>
<dbReference type="InParanoid" id="A0A7R8UCJ6"/>
<evidence type="ECO:0000256" key="1">
    <source>
        <dbReference type="ARBA" id="ARBA00010785"/>
    </source>
</evidence>
<dbReference type="PANTHER" id="PTHR13134">
    <property type="entry name" value="TRAFFICKING PROTEIN PARTICLE COMPLEX SUBUNIT 13"/>
    <property type="match status" value="1"/>
</dbReference>
<dbReference type="InterPro" id="IPR010378">
    <property type="entry name" value="TRAPPC13"/>
</dbReference>
<reference evidence="5 6" key="1">
    <citation type="submission" date="2020-11" db="EMBL/GenBank/DDBJ databases">
        <authorList>
            <person name="Wallbank WR R."/>
            <person name="Pardo Diaz C."/>
            <person name="Kozak K."/>
            <person name="Martin S."/>
            <person name="Jiggins C."/>
            <person name="Moest M."/>
            <person name="Warren A I."/>
            <person name="Generalovic N T."/>
            <person name="Byers J.R.P. K."/>
            <person name="Montejo-Kovacevich G."/>
            <person name="Yen C E."/>
        </authorList>
    </citation>
    <scope>NUCLEOTIDE SEQUENCE [LARGE SCALE GENOMIC DNA]</scope>
</reference>
<protein>
    <recommendedName>
        <fullName evidence="7">Trafficking protein particle complex subunit 13</fullName>
    </recommendedName>
</protein>
<feature type="domain" description="Trafficking protein particle complex subunit 13 C-terminal" evidence="3">
    <location>
        <begin position="307"/>
        <end position="402"/>
    </location>
</feature>
<dbReference type="OrthoDB" id="10250284at2759"/>
<dbReference type="InterPro" id="IPR055427">
    <property type="entry name" value="TRAPPC13_N"/>
</dbReference>